<reference evidence="2 3" key="1">
    <citation type="submission" date="2023-09" db="EMBL/GenBank/DDBJ databases">
        <title>Genomes of two closely related lineages of the louse Polyplax serrata with different host specificities.</title>
        <authorList>
            <person name="Martinu J."/>
            <person name="Tarabai H."/>
            <person name="Stefka J."/>
            <person name="Hypsa V."/>
        </authorList>
    </citation>
    <scope>NUCLEOTIDE SEQUENCE [LARGE SCALE GENOMIC DNA]</scope>
    <source>
        <strain evidence="2">98ZLc_SE</strain>
    </source>
</reference>
<gene>
    <name evidence="2" type="ORF">RUM44_011677</name>
</gene>
<name>A0ABR1AQP9_POLSC</name>
<sequence length="338" mass="37293">MNEWSPGTNYSRPGTPNQSGRSFRSQWDDNEKGTKPLIVNIRAVSEKSKPQQQQQHSLEDVTKSSLSVTSKSKKNGADGSDPRFKRVISNGFQNDACVGTEIRPPKKGVQVKEDAKSKLSHWIPSGNGNSDQGVNEVKVESKESLRPEEAKRKPPGKVEPVSCSYLSQDLKEVTKSTFNHDVVKIASKESLSNCTVNTLNTSLTSDDLVDDVPNEIDIFPSASRVKKVHNWMLDQKPKVEKKQSLITVIGQTQGRDTLSSALREIDKRRKLVKELDKYAMCKKIIETEKGKDVSEMVAKITAVSSEEDSNNHSSCKNGNGSGDTAGNHKEVNGMKLVI</sequence>
<feature type="region of interest" description="Disordered" evidence="1">
    <location>
        <begin position="1"/>
        <end position="160"/>
    </location>
</feature>
<protein>
    <submittedName>
        <fullName evidence="2">Uncharacterized protein</fullName>
    </submittedName>
</protein>
<evidence type="ECO:0000313" key="2">
    <source>
        <dbReference type="EMBL" id="KAK6624813.1"/>
    </source>
</evidence>
<feature type="compositionally biased region" description="Polar residues" evidence="1">
    <location>
        <begin position="311"/>
        <end position="324"/>
    </location>
</feature>
<comment type="caution">
    <text evidence="2">The sequence shown here is derived from an EMBL/GenBank/DDBJ whole genome shotgun (WGS) entry which is preliminary data.</text>
</comment>
<organism evidence="2 3">
    <name type="scientific">Polyplax serrata</name>
    <name type="common">Common mouse louse</name>
    <dbReference type="NCBI Taxonomy" id="468196"/>
    <lineage>
        <taxon>Eukaryota</taxon>
        <taxon>Metazoa</taxon>
        <taxon>Ecdysozoa</taxon>
        <taxon>Arthropoda</taxon>
        <taxon>Hexapoda</taxon>
        <taxon>Insecta</taxon>
        <taxon>Pterygota</taxon>
        <taxon>Neoptera</taxon>
        <taxon>Paraneoptera</taxon>
        <taxon>Psocodea</taxon>
        <taxon>Troctomorpha</taxon>
        <taxon>Phthiraptera</taxon>
        <taxon>Anoplura</taxon>
        <taxon>Polyplacidae</taxon>
        <taxon>Polyplax</taxon>
    </lineage>
</organism>
<feature type="compositionally biased region" description="Polar residues" evidence="1">
    <location>
        <begin position="1"/>
        <end position="25"/>
    </location>
</feature>
<evidence type="ECO:0000313" key="3">
    <source>
        <dbReference type="Proteomes" id="UP001359485"/>
    </source>
</evidence>
<keyword evidence="3" id="KW-1185">Reference proteome</keyword>
<proteinExistence type="predicted"/>
<evidence type="ECO:0000256" key="1">
    <source>
        <dbReference type="SAM" id="MobiDB-lite"/>
    </source>
</evidence>
<dbReference type="Proteomes" id="UP001359485">
    <property type="component" value="Unassembled WGS sequence"/>
</dbReference>
<feature type="region of interest" description="Disordered" evidence="1">
    <location>
        <begin position="303"/>
        <end position="338"/>
    </location>
</feature>
<dbReference type="EMBL" id="JAWJWF010000046">
    <property type="protein sequence ID" value="KAK6624813.1"/>
    <property type="molecule type" value="Genomic_DNA"/>
</dbReference>
<feature type="compositionally biased region" description="Basic and acidic residues" evidence="1">
    <location>
        <begin position="137"/>
        <end position="152"/>
    </location>
</feature>
<accession>A0ABR1AQP9</accession>